<keyword evidence="5" id="KW-0489">Methyltransferase</keyword>
<organism evidence="6 7">
    <name type="scientific">Obba rivulosa</name>
    <dbReference type="NCBI Taxonomy" id="1052685"/>
    <lineage>
        <taxon>Eukaryota</taxon>
        <taxon>Fungi</taxon>
        <taxon>Dikarya</taxon>
        <taxon>Basidiomycota</taxon>
        <taxon>Agaricomycotina</taxon>
        <taxon>Agaricomycetes</taxon>
        <taxon>Polyporales</taxon>
        <taxon>Gelatoporiaceae</taxon>
        <taxon>Obba</taxon>
    </lineage>
</organism>
<feature type="transmembrane region" description="Helical" evidence="5">
    <location>
        <begin position="155"/>
        <end position="177"/>
    </location>
</feature>
<evidence type="ECO:0000256" key="5">
    <source>
        <dbReference type="RuleBase" id="RU362022"/>
    </source>
</evidence>
<dbReference type="GO" id="GO:0005789">
    <property type="term" value="C:endoplasmic reticulum membrane"/>
    <property type="evidence" value="ECO:0007669"/>
    <property type="project" value="UniProtKB-SubCell"/>
</dbReference>
<evidence type="ECO:0000313" key="7">
    <source>
        <dbReference type="Proteomes" id="UP000250043"/>
    </source>
</evidence>
<protein>
    <recommendedName>
        <fullName evidence="5">Protein-S-isoprenylcysteine O-methyltransferase</fullName>
        <ecNumber evidence="5">2.1.1.100</ecNumber>
    </recommendedName>
</protein>
<evidence type="ECO:0000256" key="2">
    <source>
        <dbReference type="ARBA" id="ARBA00022692"/>
    </source>
</evidence>
<dbReference type="GO" id="GO:0004671">
    <property type="term" value="F:protein C-terminal S-isoprenylcysteine carboxyl O-methyltransferase activity"/>
    <property type="evidence" value="ECO:0007669"/>
    <property type="project" value="UniProtKB-EC"/>
</dbReference>
<comment type="catalytic activity">
    <reaction evidence="5">
        <text>[protein]-C-terminal S-[(2E,6E)-farnesyl]-L-cysteine + S-adenosyl-L-methionine = [protein]-C-terminal S-[(2E,6E)-farnesyl]-L-cysteine methyl ester + S-adenosyl-L-homocysteine</text>
        <dbReference type="Rhea" id="RHEA:21672"/>
        <dbReference type="Rhea" id="RHEA-COMP:12125"/>
        <dbReference type="Rhea" id="RHEA-COMP:12126"/>
        <dbReference type="ChEBI" id="CHEBI:57856"/>
        <dbReference type="ChEBI" id="CHEBI:59789"/>
        <dbReference type="ChEBI" id="CHEBI:90510"/>
        <dbReference type="ChEBI" id="CHEBI:90511"/>
        <dbReference type="EC" id="2.1.1.100"/>
    </reaction>
</comment>
<keyword evidence="5" id="KW-0808">Transferase</keyword>
<evidence type="ECO:0000256" key="1">
    <source>
        <dbReference type="ARBA" id="ARBA00004141"/>
    </source>
</evidence>
<reference evidence="6 7" key="1">
    <citation type="submission" date="2016-07" db="EMBL/GenBank/DDBJ databases">
        <title>Draft genome of the white-rot fungus Obba rivulosa 3A-2.</title>
        <authorList>
            <consortium name="DOE Joint Genome Institute"/>
            <person name="Miettinen O."/>
            <person name="Riley R."/>
            <person name="Acob R."/>
            <person name="Barry K."/>
            <person name="Cullen D."/>
            <person name="De Vries R."/>
            <person name="Hainaut M."/>
            <person name="Hatakka A."/>
            <person name="Henrissat B."/>
            <person name="Hilden K."/>
            <person name="Kuo R."/>
            <person name="Labutti K."/>
            <person name="Lipzen A."/>
            <person name="Makela M.R."/>
            <person name="Sandor L."/>
            <person name="Spatafora J.W."/>
            <person name="Grigoriev I.V."/>
            <person name="Hibbett D.S."/>
        </authorList>
    </citation>
    <scope>NUCLEOTIDE SEQUENCE [LARGE SCALE GENOMIC DNA]</scope>
    <source>
        <strain evidence="6 7">3A-2</strain>
    </source>
</reference>
<keyword evidence="3 5" id="KW-1133">Transmembrane helix</keyword>
<dbReference type="GO" id="GO:0032259">
    <property type="term" value="P:methylation"/>
    <property type="evidence" value="ECO:0007669"/>
    <property type="project" value="UniProtKB-KW"/>
</dbReference>
<gene>
    <name evidence="6" type="ORF">OBBRIDRAFT_819793</name>
</gene>
<dbReference type="EMBL" id="KV722430">
    <property type="protein sequence ID" value="OCH89302.1"/>
    <property type="molecule type" value="Genomic_DNA"/>
</dbReference>
<dbReference type="EC" id="2.1.1.100" evidence="5"/>
<keyword evidence="2 5" id="KW-0812">Transmembrane</keyword>
<evidence type="ECO:0000313" key="6">
    <source>
        <dbReference type="EMBL" id="OCH89302.1"/>
    </source>
</evidence>
<feature type="transmembrane region" description="Helical" evidence="5">
    <location>
        <begin position="95"/>
        <end position="117"/>
    </location>
</feature>
<accession>A0A8E2AZ79</accession>
<feature type="transmembrane region" description="Helical" evidence="5">
    <location>
        <begin position="189"/>
        <end position="208"/>
    </location>
</feature>
<keyword evidence="5" id="KW-0949">S-adenosyl-L-methionine</keyword>
<keyword evidence="5" id="KW-0256">Endoplasmic reticulum</keyword>
<keyword evidence="7" id="KW-1185">Reference proteome</keyword>
<dbReference type="AlphaFoldDB" id="A0A8E2AZ79"/>
<comment type="similarity">
    <text evidence="5">Belongs to the class VI-like SAM-binding methyltransferase superfamily. Isoprenylcysteine carboxyl methyltransferase family.</text>
</comment>
<dbReference type="Gene3D" id="1.20.120.1630">
    <property type="match status" value="1"/>
</dbReference>
<dbReference type="PANTHER" id="PTHR12714">
    <property type="entry name" value="PROTEIN-S ISOPRENYLCYSTEINE O-METHYLTRANSFERASE"/>
    <property type="match status" value="1"/>
</dbReference>
<dbReference type="PANTHER" id="PTHR12714:SF9">
    <property type="entry name" value="PROTEIN-S-ISOPRENYLCYSTEINE O-METHYLTRANSFERASE"/>
    <property type="match status" value="1"/>
</dbReference>
<evidence type="ECO:0000256" key="3">
    <source>
        <dbReference type="ARBA" id="ARBA00022989"/>
    </source>
</evidence>
<dbReference type="OrthoDB" id="422086at2759"/>
<comment type="subcellular location">
    <subcellularLocation>
        <location evidence="5">Endoplasmic reticulum membrane</location>
        <topology evidence="5">Multi-pass membrane protein</topology>
    </subcellularLocation>
    <subcellularLocation>
        <location evidence="1">Membrane</location>
        <topology evidence="1">Multi-pass membrane protein</topology>
    </subcellularLocation>
</comment>
<evidence type="ECO:0000256" key="4">
    <source>
        <dbReference type="ARBA" id="ARBA00023136"/>
    </source>
</evidence>
<proteinExistence type="inferred from homology"/>
<comment type="caution">
    <text evidence="5">Lacks conserved residue(s) required for the propagation of feature annotation.</text>
</comment>
<name>A0A8E2AZ79_9APHY</name>
<sequence length="241" mass="26464">MSVVKIPFILAAAMANHIALTPPQPPAATRELAKDVSTTDSFFNASVKTMAPFAKWLIWTISICESAVLLASEYPSHPLAERILGTLTWGPSGHVARMGITPSLAIGYGLAIAGGLIRWQCYRTLGRLFTYEITVRSGHRLVTEGPYSVVRHPSYAAGMVMTVGIAICLASPGSWVQESGVLTTTWGKVLAGTWSIWSTFLLAWLAIVRTTQEDQIVKKEFREQWEKWAAKVPYKLIPGIY</sequence>
<dbReference type="InterPro" id="IPR007269">
    <property type="entry name" value="ICMT_MeTrfase"/>
</dbReference>
<dbReference type="Pfam" id="PF04140">
    <property type="entry name" value="ICMT"/>
    <property type="match status" value="1"/>
</dbReference>
<dbReference type="Proteomes" id="UP000250043">
    <property type="component" value="Unassembled WGS sequence"/>
</dbReference>
<keyword evidence="4 5" id="KW-0472">Membrane</keyword>